<comment type="caution">
    <text evidence="2">The sequence shown here is derived from an EMBL/GenBank/DDBJ whole genome shotgun (WGS) entry which is preliminary data.</text>
</comment>
<keyword evidence="1" id="KW-0732">Signal</keyword>
<feature type="signal peptide" evidence="1">
    <location>
        <begin position="1"/>
        <end position="21"/>
    </location>
</feature>
<gene>
    <name evidence="2" type="ORF">GTQ48_14680</name>
</gene>
<dbReference type="EMBL" id="JAAAWO010000012">
    <property type="protein sequence ID" value="NDW16755.1"/>
    <property type="molecule type" value="Genomic_DNA"/>
</dbReference>
<reference evidence="2 3" key="1">
    <citation type="submission" date="2020-01" db="EMBL/GenBank/DDBJ databases">
        <title>Genomes of bacteria type strains.</title>
        <authorList>
            <person name="Chen J."/>
            <person name="Zhu S."/>
            <person name="Yang J."/>
        </authorList>
    </citation>
    <scope>NUCLEOTIDE SEQUENCE [LARGE SCALE GENOMIC DNA]</scope>
    <source>
        <strain evidence="2 3">LMG 24078</strain>
    </source>
</reference>
<organism evidence="2 3">
    <name type="scientific">Alteromonas genovensis</name>
    <dbReference type="NCBI Taxonomy" id="471225"/>
    <lineage>
        <taxon>Bacteria</taxon>
        <taxon>Pseudomonadati</taxon>
        <taxon>Pseudomonadota</taxon>
        <taxon>Gammaproteobacteria</taxon>
        <taxon>Alteromonadales</taxon>
        <taxon>Alteromonadaceae</taxon>
        <taxon>Alteromonas/Salinimonas group</taxon>
        <taxon>Alteromonas</taxon>
    </lineage>
</organism>
<feature type="chain" id="PRO_5027093916" evidence="1">
    <location>
        <begin position="22"/>
        <end position="421"/>
    </location>
</feature>
<evidence type="ECO:0000256" key="1">
    <source>
        <dbReference type="SAM" id="SignalP"/>
    </source>
</evidence>
<accession>A0A6N9TKV8</accession>
<evidence type="ECO:0000313" key="3">
    <source>
        <dbReference type="Proteomes" id="UP000471381"/>
    </source>
</evidence>
<dbReference type="Proteomes" id="UP000471381">
    <property type="component" value="Unassembled WGS sequence"/>
</dbReference>
<proteinExistence type="predicted"/>
<sequence length="421" mass="47853">MNWHHILIAVAVTLIPLNSQASEVTSNEQEYQKEFLRKATEIGKELDNKESTLLQKLVKSEALFDVYDEDPVATDIIAQYSSTYFSFAGEHRRALAIADIGQSIKKDDKPALDLSVFNATPAVEAILDVARTQTVVMVNEAHHIAQHRALTYDLLEGLWDSGFRYFALEALSSSEALPFDGPLKRNSGYYTQEPLFAYMISHALELGYKLIPYDSGGDTQTREKEAAANLKRDIFDKDPSAKILIHVGYSHIDESGWLAKNLKDAIGVDPLTIDQVKFSEKSKPVFEHQNYEKVLAHFQNKEPIVLFDNQNEFYSSEPNKWDVSVFSPRTNYFSNKPNWMLKEREAIKLEPSLCEGSYPCLVEVFSHEYAQEEDLLEFIPYDKTVINSELDKKVILVGSEKTLIVVTDENRTILSQRVVEQ</sequence>
<dbReference type="AlphaFoldDB" id="A0A6N9TKV8"/>
<keyword evidence="3" id="KW-1185">Reference proteome</keyword>
<protein>
    <submittedName>
        <fullName evidence="2">Uncharacterized protein</fullName>
    </submittedName>
</protein>
<name>A0A6N9TKV8_9ALTE</name>
<evidence type="ECO:0000313" key="2">
    <source>
        <dbReference type="EMBL" id="NDW16755.1"/>
    </source>
</evidence>
<dbReference type="RefSeq" id="WP_163107342.1">
    <property type="nucleotide sequence ID" value="NZ_JAAAWO010000012.1"/>
</dbReference>